<protein>
    <submittedName>
        <fullName evidence="2">Uncharacterized protein</fullName>
    </submittedName>
</protein>
<feature type="compositionally biased region" description="Polar residues" evidence="1">
    <location>
        <begin position="38"/>
        <end position="63"/>
    </location>
</feature>
<dbReference type="EMBL" id="KN848079">
    <property type="protein sequence ID" value="KIX96039.1"/>
    <property type="molecule type" value="Genomic_DNA"/>
</dbReference>
<sequence length="224" mass="24255">MSSEQRYDVSFTQLLLQDELPTLDMFRLPSPGLPGDSTMASDTVDSSYGSQENGQANSQQGGQPFNHDLFSLPSSSLVGDTTMASVSSDYYNFLENGQAGLQRGGQCFYDPVAPEQNHLFDMTWPIAGNFSLDPFAIPQSSAQSAFAPLDYAAAFETAGKSDFDVGNLDSLQDMQTFNNTAGNCHLSEIEAIPTSELDGGLASSTPWHTPQIPPIDVSFFLNRR</sequence>
<proteinExistence type="predicted"/>
<name>A0A0D2JZL2_9EURO</name>
<reference evidence="2 3" key="1">
    <citation type="submission" date="2015-01" db="EMBL/GenBank/DDBJ databases">
        <title>The Genome Sequence of Fonsecaea multimorphosa CBS 102226.</title>
        <authorList>
            <consortium name="The Broad Institute Genomics Platform"/>
            <person name="Cuomo C."/>
            <person name="de Hoog S."/>
            <person name="Gorbushina A."/>
            <person name="Stielow B."/>
            <person name="Teixiera M."/>
            <person name="Abouelleil A."/>
            <person name="Chapman S.B."/>
            <person name="Priest M."/>
            <person name="Young S.K."/>
            <person name="Wortman J."/>
            <person name="Nusbaum C."/>
            <person name="Birren B."/>
        </authorList>
    </citation>
    <scope>NUCLEOTIDE SEQUENCE [LARGE SCALE GENOMIC DNA]</scope>
    <source>
        <strain evidence="2 3">CBS 102226</strain>
    </source>
</reference>
<feature type="region of interest" description="Disordered" evidence="1">
    <location>
        <begin position="26"/>
        <end position="66"/>
    </location>
</feature>
<organism evidence="2 3">
    <name type="scientific">Fonsecaea multimorphosa CBS 102226</name>
    <dbReference type="NCBI Taxonomy" id="1442371"/>
    <lineage>
        <taxon>Eukaryota</taxon>
        <taxon>Fungi</taxon>
        <taxon>Dikarya</taxon>
        <taxon>Ascomycota</taxon>
        <taxon>Pezizomycotina</taxon>
        <taxon>Eurotiomycetes</taxon>
        <taxon>Chaetothyriomycetidae</taxon>
        <taxon>Chaetothyriales</taxon>
        <taxon>Herpotrichiellaceae</taxon>
        <taxon>Fonsecaea</taxon>
    </lineage>
</organism>
<evidence type="ECO:0000313" key="3">
    <source>
        <dbReference type="Proteomes" id="UP000053411"/>
    </source>
</evidence>
<evidence type="ECO:0000313" key="2">
    <source>
        <dbReference type="EMBL" id="KIX96039.1"/>
    </source>
</evidence>
<dbReference type="AlphaFoldDB" id="A0A0D2JZL2"/>
<accession>A0A0D2JZL2</accession>
<dbReference type="VEuPathDB" id="FungiDB:Z520_08294"/>
<evidence type="ECO:0000256" key="1">
    <source>
        <dbReference type="SAM" id="MobiDB-lite"/>
    </source>
</evidence>
<dbReference type="Proteomes" id="UP000053411">
    <property type="component" value="Unassembled WGS sequence"/>
</dbReference>
<dbReference type="RefSeq" id="XP_016630162.1">
    <property type="nucleotide sequence ID" value="XM_016778791.1"/>
</dbReference>
<gene>
    <name evidence="2" type="ORF">Z520_08294</name>
</gene>
<keyword evidence="3" id="KW-1185">Reference proteome</keyword>
<dbReference type="GeneID" id="27714040"/>